<dbReference type="PANTHER" id="PTHR43489">
    <property type="entry name" value="ISOMERASE"/>
    <property type="match status" value="1"/>
</dbReference>
<feature type="domain" description="Xylose isomerase-like TIM barrel" evidence="4">
    <location>
        <begin position="21"/>
        <end position="252"/>
    </location>
</feature>
<dbReference type="InterPro" id="IPR053398">
    <property type="entry name" value="HPT_OtnI_isomerases"/>
</dbReference>
<gene>
    <name evidence="5" type="ORF">KD146_06315</name>
</gene>
<dbReference type="RefSeq" id="WP_212657864.1">
    <property type="nucleotide sequence ID" value="NZ_JAGXTP010000001.1"/>
</dbReference>
<sequence>MVKLAANLSMMFNELEFLDRFAAAAAAGFSAVEFLFPYAHEPDQIAEQLERNNLQLALFNLPPGDWEAGDRGMAALPARRNDFERSVSAALRYASVLRPHRLHMMSGLADRTDPQAVATYRENTTHACQRAAEHGLTMVIEPINARDMPGYFLSDFGFAADLVTELGLPNLELQYDIYHRQILHGDIIRSIDTLIGMIGHVQISAVPDRHEPGSGELDDGRILRHLDASGYDGFVGLEYRPAGDTLAGLAWRQNLGF</sequence>
<accession>A0A942E4Y4</accession>
<feature type="active site" description="Proton donor/acceptor" evidence="3">
    <location>
        <position position="238"/>
    </location>
</feature>
<organism evidence="5 6">
    <name type="scientific">Devosia litorisediminis</name>
    <dbReference type="NCBI Taxonomy" id="2829817"/>
    <lineage>
        <taxon>Bacteria</taxon>
        <taxon>Pseudomonadati</taxon>
        <taxon>Pseudomonadota</taxon>
        <taxon>Alphaproteobacteria</taxon>
        <taxon>Hyphomicrobiales</taxon>
        <taxon>Devosiaceae</taxon>
        <taxon>Devosia</taxon>
    </lineage>
</organism>
<protein>
    <submittedName>
        <fullName evidence="5">TIM barrel protein</fullName>
    </submittedName>
</protein>
<dbReference type="Gene3D" id="3.20.20.150">
    <property type="entry name" value="Divalent-metal-dependent TIM barrel enzymes"/>
    <property type="match status" value="1"/>
</dbReference>
<dbReference type="InterPro" id="IPR026040">
    <property type="entry name" value="HyI-like"/>
</dbReference>
<proteinExistence type="inferred from homology"/>
<dbReference type="InterPro" id="IPR036237">
    <property type="entry name" value="Xyl_isomerase-like_sf"/>
</dbReference>
<dbReference type="NCBIfam" id="NF043033">
    <property type="entry name" value="OxoTetrIsom"/>
    <property type="match status" value="1"/>
</dbReference>
<keyword evidence="1 2" id="KW-0413">Isomerase</keyword>
<evidence type="ECO:0000313" key="6">
    <source>
        <dbReference type="Proteomes" id="UP000678281"/>
    </source>
</evidence>
<dbReference type="GO" id="GO:0008903">
    <property type="term" value="F:hydroxypyruvate isomerase activity"/>
    <property type="evidence" value="ECO:0007669"/>
    <property type="project" value="TreeGrafter"/>
</dbReference>
<dbReference type="EMBL" id="JAGXTP010000001">
    <property type="protein sequence ID" value="MBS3848308.1"/>
    <property type="molecule type" value="Genomic_DNA"/>
</dbReference>
<evidence type="ECO:0000256" key="1">
    <source>
        <dbReference type="ARBA" id="ARBA00023235"/>
    </source>
</evidence>
<dbReference type="FunFam" id="3.20.20.150:FF:000007">
    <property type="entry name" value="Hydroxypyruvate isomerase"/>
    <property type="match status" value="1"/>
</dbReference>
<evidence type="ECO:0000259" key="4">
    <source>
        <dbReference type="Pfam" id="PF01261"/>
    </source>
</evidence>
<name>A0A942E4Y4_9HYPH</name>
<dbReference type="GO" id="GO:0046487">
    <property type="term" value="P:glyoxylate metabolic process"/>
    <property type="evidence" value="ECO:0007669"/>
    <property type="project" value="TreeGrafter"/>
</dbReference>
<keyword evidence="6" id="KW-1185">Reference proteome</keyword>
<dbReference type="Proteomes" id="UP000678281">
    <property type="component" value="Unassembled WGS sequence"/>
</dbReference>
<evidence type="ECO:0000256" key="3">
    <source>
        <dbReference type="PIRSR" id="PIRSR006241-50"/>
    </source>
</evidence>
<comment type="similarity">
    <text evidence="2">Belongs to the hyi family.</text>
</comment>
<dbReference type="InterPro" id="IPR050417">
    <property type="entry name" value="Sugar_Epim/Isomerase"/>
</dbReference>
<dbReference type="PIRSF" id="PIRSF006241">
    <property type="entry name" value="HyI"/>
    <property type="match status" value="1"/>
</dbReference>
<dbReference type="PANTHER" id="PTHR43489:SF6">
    <property type="entry name" value="HYDROXYPYRUVATE ISOMERASE-RELATED"/>
    <property type="match status" value="1"/>
</dbReference>
<feature type="active site" description="Proton donor/acceptor" evidence="3">
    <location>
        <position position="141"/>
    </location>
</feature>
<comment type="caution">
    <text evidence="5">The sequence shown here is derived from an EMBL/GenBank/DDBJ whole genome shotgun (WGS) entry which is preliminary data.</text>
</comment>
<evidence type="ECO:0000256" key="2">
    <source>
        <dbReference type="PIRNR" id="PIRNR006241"/>
    </source>
</evidence>
<dbReference type="AlphaFoldDB" id="A0A942E4Y4"/>
<dbReference type="InterPro" id="IPR013022">
    <property type="entry name" value="Xyl_isomerase-like_TIM-brl"/>
</dbReference>
<reference evidence="5" key="1">
    <citation type="submission" date="2021-04" db="EMBL/GenBank/DDBJ databases">
        <title>Devosia litorisediminis sp. nov., isolated from a sand dune.</title>
        <authorList>
            <person name="Park S."/>
            <person name="Yoon J.-H."/>
        </authorList>
    </citation>
    <scope>NUCLEOTIDE SEQUENCE</scope>
    <source>
        <strain evidence="5">BSSL-BM10</strain>
    </source>
</reference>
<evidence type="ECO:0000313" key="5">
    <source>
        <dbReference type="EMBL" id="MBS3848308.1"/>
    </source>
</evidence>
<dbReference type="Pfam" id="PF01261">
    <property type="entry name" value="AP_endonuc_2"/>
    <property type="match status" value="1"/>
</dbReference>
<dbReference type="SUPFAM" id="SSF51658">
    <property type="entry name" value="Xylose isomerase-like"/>
    <property type="match status" value="1"/>
</dbReference>